<proteinExistence type="predicted"/>
<reference evidence="1 2" key="1">
    <citation type="submission" date="2021-02" db="EMBL/GenBank/DDBJ databases">
        <authorList>
            <person name="Lee D.-H."/>
        </authorList>
    </citation>
    <scope>NUCLEOTIDE SEQUENCE [LARGE SCALE GENOMIC DNA]</scope>
    <source>
        <strain evidence="1 2">MMS20-R2-29</strain>
    </source>
</reference>
<gene>
    <name evidence="1" type="ORF">JQN84_21960</name>
</gene>
<evidence type="ECO:0000313" key="1">
    <source>
        <dbReference type="EMBL" id="MBM7085190.1"/>
    </source>
</evidence>
<dbReference type="RefSeq" id="WP_204960417.1">
    <property type="nucleotide sequence ID" value="NZ_JAFEUO010000006.1"/>
</dbReference>
<sequence length="98" mass="10794">MVAVTAAAPAAVAGSNGQQIAFNYSGPAYGFVYLEGYNQSGDWVYSPSIPLDSSGYGQLYGWWWRGFVTVNFYYSNGTWARGSTCNVPTDQWGDWTYC</sequence>
<evidence type="ECO:0000313" key="2">
    <source>
        <dbReference type="Proteomes" id="UP000809587"/>
    </source>
</evidence>
<name>A0ABS2JF86_9ACTN</name>
<protein>
    <submittedName>
        <fullName evidence="1">Uncharacterized protein</fullName>
    </submittedName>
</protein>
<organism evidence="1 2">
    <name type="scientific">Micromonospora humidisoli</name>
    <dbReference type="NCBI Taxonomy" id="2807622"/>
    <lineage>
        <taxon>Bacteria</taxon>
        <taxon>Bacillati</taxon>
        <taxon>Actinomycetota</taxon>
        <taxon>Actinomycetes</taxon>
        <taxon>Micromonosporales</taxon>
        <taxon>Micromonosporaceae</taxon>
        <taxon>Micromonospora</taxon>
    </lineage>
</organism>
<keyword evidence="2" id="KW-1185">Reference proteome</keyword>
<comment type="caution">
    <text evidence="1">The sequence shown here is derived from an EMBL/GenBank/DDBJ whole genome shotgun (WGS) entry which is preliminary data.</text>
</comment>
<dbReference type="EMBL" id="JAFEUO010000006">
    <property type="protein sequence ID" value="MBM7085190.1"/>
    <property type="molecule type" value="Genomic_DNA"/>
</dbReference>
<accession>A0ABS2JF86</accession>
<dbReference type="Proteomes" id="UP000809587">
    <property type="component" value="Unassembled WGS sequence"/>
</dbReference>